<dbReference type="InterPro" id="IPR000524">
    <property type="entry name" value="Tscrpt_reg_HTH_GntR"/>
</dbReference>
<feature type="domain" description="HTH gntR-type" evidence="4">
    <location>
        <begin position="11"/>
        <end position="79"/>
    </location>
</feature>
<dbReference type="Proteomes" id="UP000186599">
    <property type="component" value="Unassembled WGS sequence"/>
</dbReference>
<dbReference type="Gene3D" id="3.40.1410.10">
    <property type="entry name" value="Chorismate lyase-like"/>
    <property type="match status" value="1"/>
</dbReference>
<evidence type="ECO:0000256" key="1">
    <source>
        <dbReference type="ARBA" id="ARBA00023015"/>
    </source>
</evidence>
<dbReference type="PANTHER" id="PTHR44846">
    <property type="entry name" value="MANNOSYL-D-GLYCERATE TRANSPORT/METABOLISM SYSTEM REPRESSOR MNGR-RELATED"/>
    <property type="match status" value="1"/>
</dbReference>
<dbReference type="Gene3D" id="1.10.10.10">
    <property type="entry name" value="Winged helix-like DNA-binding domain superfamily/Winged helix DNA-binding domain"/>
    <property type="match status" value="1"/>
</dbReference>
<reference evidence="7 8" key="1">
    <citation type="submission" date="2016-10" db="EMBL/GenBank/DDBJ databases">
        <authorList>
            <person name="de Groot N.N."/>
        </authorList>
    </citation>
    <scope>NUCLEOTIDE SEQUENCE [LARGE SCALE GENOMIC DNA]</scope>
    <source>
        <strain evidence="6 7">CGMCC 1.9095</strain>
        <strain evidence="5 8">DSM 22558</strain>
    </source>
</reference>
<evidence type="ECO:0000313" key="7">
    <source>
        <dbReference type="Proteomes" id="UP000186599"/>
    </source>
</evidence>
<keyword evidence="7" id="KW-1185">Reference proteome</keyword>
<proteinExistence type="predicted"/>
<dbReference type="SMART" id="SM00345">
    <property type="entry name" value="HTH_GNTR"/>
    <property type="match status" value="1"/>
</dbReference>
<dbReference type="GO" id="GO:0003700">
    <property type="term" value="F:DNA-binding transcription factor activity"/>
    <property type="evidence" value="ECO:0007669"/>
    <property type="project" value="InterPro"/>
</dbReference>
<dbReference type="InterPro" id="IPR050679">
    <property type="entry name" value="Bact_HTH_transcr_reg"/>
</dbReference>
<keyword evidence="2" id="KW-0238">DNA-binding</keyword>
<keyword evidence="1" id="KW-0805">Transcription regulation</keyword>
<dbReference type="GO" id="GO:0003677">
    <property type="term" value="F:DNA binding"/>
    <property type="evidence" value="ECO:0007669"/>
    <property type="project" value="UniProtKB-KW"/>
</dbReference>
<accession>A0A1H9QC27</accession>
<dbReference type="InterPro" id="IPR011663">
    <property type="entry name" value="UTRA"/>
</dbReference>
<dbReference type="GO" id="GO:0045892">
    <property type="term" value="P:negative regulation of DNA-templated transcription"/>
    <property type="evidence" value="ECO:0007669"/>
    <property type="project" value="TreeGrafter"/>
</dbReference>
<dbReference type="SUPFAM" id="SSF64288">
    <property type="entry name" value="Chorismate lyase-like"/>
    <property type="match status" value="1"/>
</dbReference>
<evidence type="ECO:0000259" key="4">
    <source>
        <dbReference type="PROSITE" id="PS50949"/>
    </source>
</evidence>
<evidence type="ECO:0000313" key="5">
    <source>
        <dbReference type="EMBL" id="SER57439.1"/>
    </source>
</evidence>
<evidence type="ECO:0000313" key="6">
    <source>
        <dbReference type="EMBL" id="SFL67815.1"/>
    </source>
</evidence>
<dbReference type="InterPro" id="IPR028978">
    <property type="entry name" value="Chorismate_lyase_/UTRA_dom_sf"/>
</dbReference>
<organism evidence="5 8">
    <name type="scientific">Halopseudomonas bauzanensis</name>
    <dbReference type="NCBI Taxonomy" id="653930"/>
    <lineage>
        <taxon>Bacteria</taxon>
        <taxon>Pseudomonadati</taxon>
        <taxon>Pseudomonadota</taxon>
        <taxon>Gammaproteobacteria</taxon>
        <taxon>Pseudomonadales</taxon>
        <taxon>Pseudomonadaceae</taxon>
        <taxon>Halopseudomonas</taxon>
    </lineage>
</organism>
<sequence>MPARMRPDERLPLYQQLSDEMLARIAAGEWLPGTPIPSETELTRLHGVAIGTVRKAVDTLVKQGILERNHGRGTFVRRPQFAESFFRFFRQVSPTGNQPVPQSRILTRSLELPPEAVRHSLALEKNEPTVYLTRERIIQEDRLFREEIWLPKDRFSPLLDIDPTQFANMLYPFYEERCGQLIASARETLTIESADKHMAKLLGIAAGEPVVAVERIALGYDATPLEYRLSRGAAEGFRYQIDLR</sequence>
<protein>
    <submittedName>
        <fullName evidence="6">GntR family transcriptional regulator</fullName>
    </submittedName>
    <submittedName>
        <fullName evidence="5">Transcriptional regulator, GntR family</fullName>
    </submittedName>
</protein>
<evidence type="ECO:0000256" key="2">
    <source>
        <dbReference type="ARBA" id="ARBA00023125"/>
    </source>
</evidence>
<dbReference type="PROSITE" id="PS50949">
    <property type="entry name" value="HTH_GNTR"/>
    <property type="match status" value="1"/>
</dbReference>
<dbReference type="InterPro" id="IPR036390">
    <property type="entry name" value="WH_DNA-bd_sf"/>
</dbReference>
<dbReference type="AlphaFoldDB" id="A0A1H9QC27"/>
<dbReference type="CDD" id="cd07377">
    <property type="entry name" value="WHTH_GntR"/>
    <property type="match status" value="1"/>
</dbReference>
<dbReference type="SUPFAM" id="SSF46785">
    <property type="entry name" value="Winged helix' DNA-binding domain"/>
    <property type="match status" value="1"/>
</dbReference>
<keyword evidence="3" id="KW-0804">Transcription</keyword>
<dbReference type="InterPro" id="IPR036388">
    <property type="entry name" value="WH-like_DNA-bd_sf"/>
</dbReference>
<evidence type="ECO:0000313" key="8">
    <source>
        <dbReference type="Proteomes" id="UP000186904"/>
    </source>
</evidence>
<dbReference type="SMART" id="SM00866">
    <property type="entry name" value="UTRA"/>
    <property type="match status" value="1"/>
</dbReference>
<dbReference type="STRING" id="653930.SAMN05216589_0950"/>
<dbReference type="EMBL" id="FOGN01000001">
    <property type="protein sequence ID" value="SER57439.1"/>
    <property type="molecule type" value="Genomic_DNA"/>
</dbReference>
<dbReference type="PANTHER" id="PTHR44846:SF1">
    <property type="entry name" value="MANNOSYL-D-GLYCERATE TRANSPORT_METABOLISM SYSTEM REPRESSOR MNGR-RELATED"/>
    <property type="match status" value="1"/>
</dbReference>
<dbReference type="Pfam" id="PF00392">
    <property type="entry name" value="GntR"/>
    <property type="match status" value="1"/>
</dbReference>
<evidence type="ECO:0000256" key="3">
    <source>
        <dbReference type="ARBA" id="ARBA00023163"/>
    </source>
</evidence>
<dbReference type="Pfam" id="PF07702">
    <property type="entry name" value="UTRA"/>
    <property type="match status" value="1"/>
</dbReference>
<dbReference type="EMBL" id="FOUA01000001">
    <property type="protein sequence ID" value="SFL67815.1"/>
    <property type="molecule type" value="Genomic_DNA"/>
</dbReference>
<dbReference type="Proteomes" id="UP000186904">
    <property type="component" value="Unassembled WGS sequence"/>
</dbReference>
<dbReference type="RefSeq" id="WP_211242657.1">
    <property type="nucleotide sequence ID" value="NZ_FOGN01000001.1"/>
</dbReference>
<name>A0A1H9QC27_9GAMM</name>
<gene>
    <name evidence="6" type="ORF">SAMN04487855_0675</name>
    <name evidence="5" type="ORF">SAMN05216589_0950</name>
</gene>